<dbReference type="eggNOG" id="KOG2907">
    <property type="taxonomic scope" value="Eukaryota"/>
</dbReference>
<dbReference type="InterPro" id="IPR001222">
    <property type="entry name" value="Znf_TFIIS"/>
</dbReference>
<evidence type="ECO:0000313" key="13">
    <source>
        <dbReference type="Ensembl" id="ENSLACP00000009269.2"/>
    </source>
</evidence>
<evidence type="ECO:0000256" key="10">
    <source>
        <dbReference type="PIRSR" id="PIRSR005586-1"/>
    </source>
</evidence>
<dbReference type="Pfam" id="PF01096">
    <property type="entry name" value="Zn_ribbon_TFIIS"/>
    <property type="match status" value="1"/>
</dbReference>
<evidence type="ECO:0000256" key="9">
    <source>
        <dbReference type="PIRNR" id="PIRNR005586"/>
    </source>
</evidence>
<evidence type="ECO:0000256" key="6">
    <source>
        <dbReference type="ARBA" id="ARBA00023163"/>
    </source>
</evidence>
<keyword evidence="2 9" id="KW-0240">DNA-directed RNA polymerase</keyword>
<feature type="binding site" evidence="10">
    <location>
        <position position="111"/>
    </location>
    <ligand>
        <name>Zn(2+)</name>
        <dbReference type="ChEBI" id="CHEBI:29105"/>
        <label>2</label>
    </ligand>
</feature>
<evidence type="ECO:0000259" key="12">
    <source>
        <dbReference type="PROSITE" id="PS51133"/>
    </source>
</evidence>
<feature type="binding site" evidence="10">
    <location>
        <position position="114"/>
    </location>
    <ligand>
        <name>Zn(2+)</name>
        <dbReference type="ChEBI" id="CHEBI:29105"/>
        <label>2</label>
    </ligand>
</feature>
<dbReference type="PIRSF" id="PIRSF005586">
    <property type="entry name" value="RNApol_RpoM"/>
    <property type="match status" value="1"/>
</dbReference>
<dbReference type="Bgee" id="ENSLACG00000008176">
    <property type="expression patterns" value="Expressed in pelvic fin and 6 other cell types or tissues"/>
</dbReference>
<evidence type="ECO:0000256" key="8">
    <source>
        <dbReference type="ARBA" id="ARBA00044497"/>
    </source>
</evidence>
<evidence type="ECO:0000256" key="7">
    <source>
        <dbReference type="ARBA" id="ARBA00023242"/>
    </source>
</evidence>
<keyword evidence="5 10" id="KW-0862">Zinc</keyword>
<keyword evidence="6 9" id="KW-0804">Transcription</keyword>
<dbReference type="CTD" id="30834"/>
<dbReference type="OMA" id="EMQYHTL"/>
<comment type="subcellular location">
    <subcellularLocation>
        <location evidence="1">Nucleus</location>
        <location evidence="1">Nucleolus</location>
    </subcellularLocation>
</comment>
<dbReference type="GeneTree" id="ENSGT00390000008126"/>
<dbReference type="InterPro" id="IPR012164">
    <property type="entry name" value="Rpa12/Rpb9/Rpc10/TFS"/>
</dbReference>
<evidence type="ECO:0000256" key="4">
    <source>
        <dbReference type="ARBA" id="ARBA00022771"/>
    </source>
</evidence>
<feature type="domain" description="TFIIS-type" evidence="12">
    <location>
        <begin position="79"/>
        <end position="119"/>
    </location>
</feature>
<accession>H3AHZ8</accession>
<organism evidence="13 14">
    <name type="scientific">Latimeria chalumnae</name>
    <name type="common">Coelacanth</name>
    <dbReference type="NCBI Taxonomy" id="7897"/>
    <lineage>
        <taxon>Eukaryota</taxon>
        <taxon>Metazoa</taxon>
        <taxon>Chordata</taxon>
        <taxon>Craniata</taxon>
        <taxon>Vertebrata</taxon>
        <taxon>Euteleostomi</taxon>
        <taxon>Coelacanthiformes</taxon>
        <taxon>Coelacanthidae</taxon>
        <taxon>Latimeria</taxon>
    </lineage>
</organism>
<dbReference type="OrthoDB" id="10056816at2759"/>
<dbReference type="GO" id="GO:0005736">
    <property type="term" value="C:RNA polymerase I complex"/>
    <property type="evidence" value="ECO:0007669"/>
    <property type="project" value="TreeGrafter"/>
</dbReference>
<dbReference type="HOGENOM" id="CLU_093932_1_2_1"/>
<dbReference type="InParanoid" id="H3AHZ8"/>
<dbReference type="Proteomes" id="UP000008672">
    <property type="component" value="Unassembled WGS sequence"/>
</dbReference>
<evidence type="ECO:0000256" key="2">
    <source>
        <dbReference type="ARBA" id="ARBA00022478"/>
    </source>
</evidence>
<feature type="binding site" evidence="10">
    <location>
        <position position="33"/>
    </location>
    <ligand>
        <name>Zn(2+)</name>
        <dbReference type="ChEBI" id="CHEBI:29105"/>
        <label>1</label>
    </ligand>
</feature>
<dbReference type="SUPFAM" id="SSF57783">
    <property type="entry name" value="Zinc beta-ribbon"/>
    <property type="match status" value="1"/>
</dbReference>
<dbReference type="RefSeq" id="XP_006010412.1">
    <property type="nucleotide sequence ID" value="XM_006010350.3"/>
</dbReference>
<comment type="function">
    <text evidence="8">Core component of RNA polymerase I (Pol I), a DNA-dependent RNA polymerase which synthesizes ribosomal RNA precursors using the four ribonucleoside triphosphates as substrates. Can mediate Pol I proofreading of the nascent RNA transcript. Anchors into the Pol I active site to monitor transcription fidelity and cleave mis-incorporated 5'-ribonucleotides.</text>
</comment>
<feature type="binding site" evidence="10">
    <location>
        <position position="86"/>
    </location>
    <ligand>
        <name>Zn(2+)</name>
        <dbReference type="ChEBI" id="CHEBI:29105"/>
        <label>2</label>
    </ligand>
</feature>
<feature type="binding site" evidence="10">
    <location>
        <position position="36"/>
    </location>
    <ligand>
        <name>Zn(2+)</name>
        <dbReference type="ChEBI" id="CHEBI:29105"/>
        <label>1</label>
    </ligand>
</feature>
<reference evidence="13" key="3">
    <citation type="submission" date="2025-09" db="UniProtKB">
        <authorList>
            <consortium name="Ensembl"/>
        </authorList>
    </citation>
    <scope>IDENTIFICATION</scope>
</reference>
<dbReference type="STRING" id="7897.ENSLACP00000009269"/>
<dbReference type="GO" id="GO:0003676">
    <property type="term" value="F:nucleic acid binding"/>
    <property type="evidence" value="ECO:0007669"/>
    <property type="project" value="InterPro"/>
</dbReference>
<dbReference type="PANTHER" id="PTHR11239">
    <property type="entry name" value="DNA-DIRECTED RNA POLYMERASE"/>
    <property type="match status" value="1"/>
</dbReference>
<dbReference type="SMART" id="SM00440">
    <property type="entry name" value="ZnF_C2C2"/>
    <property type="match status" value="1"/>
</dbReference>
<comment type="similarity">
    <text evidence="9">Belongs to the archaeal rpoM/eukaryotic RPA12/RPB9/RPC11 RNA polymerase family.</text>
</comment>
<dbReference type="GO" id="GO:0008270">
    <property type="term" value="F:zinc ion binding"/>
    <property type="evidence" value="ECO:0007669"/>
    <property type="project" value="UniProtKB-KW"/>
</dbReference>
<dbReference type="GeneID" id="102363168"/>
<feature type="zinc finger region" description="C4-type" evidence="11">
    <location>
        <begin position="15"/>
        <end position="36"/>
    </location>
</feature>
<evidence type="ECO:0000313" key="14">
    <source>
        <dbReference type="Proteomes" id="UP000008672"/>
    </source>
</evidence>
<sequence length="122" mass="13904">MDLKSSCFQAEPEFCPECGTILPLPGQLNTITCQRCTFSIDVHELEGREICSTVVFNKLRSSVLMEQGFMESELKGPVIDRKCSQCGHEGMIYHTRQMRSADEGQTVFYTCMVCRYQEKEDS</sequence>
<keyword evidence="14" id="KW-1185">Reference proteome</keyword>
<keyword evidence="7 9" id="KW-0539">Nucleus</keyword>
<evidence type="ECO:0000256" key="5">
    <source>
        <dbReference type="ARBA" id="ARBA00022833"/>
    </source>
</evidence>
<evidence type="ECO:0000256" key="11">
    <source>
        <dbReference type="PIRSR" id="PIRSR005586-2"/>
    </source>
</evidence>
<feature type="binding site" evidence="10">
    <location>
        <position position="18"/>
    </location>
    <ligand>
        <name>Zn(2+)</name>
        <dbReference type="ChEBI" id="CHEBI:29105"/>
        <label>1</label>
    </ligand>
</feature>
<comment type="function">
    <text evidence="9">DNA-dependent RNA polymerase catalyzes the transcription of DNA into RNA using the four ribonucleoside triphosphates as substrates.</text>
</comment>
<gene>
    <name evidence="13" type="primary">POLR1H</name>
</gene>
<dbReference type="FunFam" id="2.20.25.10:FF:000020">
    <property type="entry name" value="DNA-directed RNA polymerase subunit"/>
    <property type="match status" value="1"/>
</dbReference>
<dbReference type="GO" id="GO:0005654">
    <property type="term" value="C:nucleoplasm"/>
    <property type="evidence" value="ECO:0007669"/>
    <property type="project" value="UniProtKB-ARBA"/>
</dbReference>
<dbReference type="GO" id="GO:0003899">
    <property type="term" value="F:DNA-directed RNA polymerase activity"/>
    <property type="evidence" value="ECO:0007669"/>
    <property type="project" value="InterPro"/>
</dbReference>
<dbReference type="Ensembl" id="ENSLACT00000009340.2">
    <property type="protein sequence ID" value="ENSLACP00000009269.2"/>
    <property type="gene ID" value="ENSLACG00000008176.2"/>
</dbReference>
<dbReference type="AlphaFoldDB" id="H3AHZ8"/>
<proteinExistence type="inferred from homology"/>
<dbReference type="EMBL" id="AFYH01217551">
    <property type="status" value="NOT_ANNOTATED_CDS"/>
    <property type="molecule type" value="Genomic_DNA"/>
</dbReference>
<evidence type="ECO:0000256" key="1">
    <source>
        <dbReference type="ARBA" id="ARBA00004604"/>
    </source>
</evidence>
<protein>
    <recommendedName>
        <fullName evidence="9">DNA-directed RNA polymerase subunit</fullName>
    </recommendedName>
</protein>
<reference evidence="14" key="1">
    <citation type="submission" date="2011-08" db="EMBL/GenBank/DDBJ databases">
        <title>The draft genome of Latimeria chalumnae.</title>
        <authorList>
            <person name="Di Palma F."/>
            <person name="Alfoldi J."/>
            <person name="Johnson J."/>
            <person name="Berlin A."/>
            <person name="Gnerre S."/>
            <person name="Jaffe D."/>
            <person name="MacCallum I."/>
            <person name="Young S."/>
            <person name="Walker B.J."/>
            <person name="Lander E."/>
            <person name="Lindblad-Toh K."/>
        </authorList>
    </citation>
    <scope>NUCLEOTIDE SEQUENCE [LARGE SCALE GENOMIC DNA]</scope>
    <source>
        <strain evidence="14">Wild caught</strain>
    </source>
</reference>
<dbReference type="PROSITE" id="PS51133">
    <property type="entry name" value="ZF_TFIIS_2"/>
    <property type="match status" value="1"/>
</dbReference>
<dbReference type="PANTHER" id="PTHR11239:SF14">
    <property type="entry name" value="DNA-DIRECTED RNA POLYMERASE I SUBUNIT RPA12"/>
    <property type="match status" value="1"/>
</dbReference>
<dbReference type="GO" id="GO:0006363">
    <property type="term" value="P:termination of RNA polymerase I transcription"/>
    <property type="evidence" value="ECO:0007669"/>
    <property type="project" value="TreeGrafter"/>
</dbReference>
<evidence type="ECO:0000256" key="3">
    <source>
        <dbReference type="ARBA" id="ARBA00022723"/>
    </source>
</evidence>
<dbReference type="InterPro" id="IPR034004">
    <property type="entry name" value="Zn_ribbon_RPA12_C"/>
</dbReference>
<dbReference type="Gene3D" id="2.20.25.10">
    <property type="match status" value="1"/>
</dbReference>
<reference evidence="13" key="2">
    <citation type="submission" date="2025-08" db="UniProtKB">
        <authorList>
            <consortium name="Ensembl"/>
        </authorList>
    </citation>
    <scope>IDENTIFICATION</scope>
</reference>
<keyword evidence="4 11" id="KW-0863">Zinc-finger</keyword>
<dbReference type="FunCoup" id="H3AHZ8">
    <property type="interactions" value="1618"/>
</dbReference>
<dbReference type="PROSITE" id="PS00466">
    <property type="entry name" value="ZF_TFIIS_1"/>
    <property type="match status" value="1"/>
</dbReference>
<name>H3AHZ8_LATCH</name>
<feature type="binding site" evidence="10">
    <location>
        <position position="83"/>
    </location>
    <ligand>
        <name>Zn(2+)</name>
        <dbReference type="ChEBI" id="CHEBI:29105"/>
        <label>2</label>
    </ligand>
</feature>
<feature type="binding site" evidence="10">
    <location>
        <position position="15"/>
    </location>
    <ligand>
        <name>Zn(2+)</name>
        <dbReference type="ChEBI" id="CHEBI:29105"/>
        <label>1</label>
    </ligand>
</feature>
<keyword evidence="3 10" id="KW-0479">Metal-binding</keyword>
<dbReference type="CDD" id="cd10507">
    <property type="entry name" value="Zn-ribbon_RPA12"/>
    <property type="match status" value="1"/>
</dbReference>